<feature type="signal peptide" evidence="2">
    <location>
        <begin position="1"/>
        <end position="26"/>
    </location>
</feature>
<keyword evidence="4" id="KW-1185">Reference proteome</keyword>
<dbReference type="PANTHER" id="PTHR42928:SF5">
    <property type="entry name" value="BLR1237 PROTEIN"/>
    <property type="match status" value="1"/>
</dbReference>
<dbReference type="PANTHER" id="PTHR42928">
    <property type="entry name" value="TRICARBOXYLATE-BINDING PROTEIN"/>
    <property type="match status" value="1"/>
</dbReference>
<dbReference type="Gene3D" id="3.40.190.150">
    <property type="entry name" value="Bordetella uptake gene, domain 1"/>
    <property type="match status" value="1"/>
</dbReference>
<dbReference type="EMBL" id="PDEA01000001">
    <property type="protein sequence ID" value="PEH88319.1"/>
    <property type="molecule type" value="Genomic_DNA"/>
</dbReference>
<dbReference type="AlphaFoldDB" id="A0A2A7USI6"/>
<accession>A0A2A7USI6</accession>
<sequence>MQLRRTLLASVAAAAALSALAPAVFAADAVYPSRPIKLIVPFGAGGSTDMVARLLAEKMGPILGQAVVIENKGGAGGSIGASEIAKSAPDGYTIGMATVSTHGANPAIMTKLPYDAKKDFAPITNVMSVPSVFVVHPSVPAKTMKEFIALAKAHPGKYTFASPGTGSLGHANIENFMNLAGIELLHIPYKGAGQALTDALGGQVNAMTDNLPSSLSNIQAGKLRPLAVLAFKRAEVLPDVPTYTELGYAQMGDGGWFGLVAPAGTPKAVIAKLNAAAHKAMQDPAYLAKQKEISGEGMANTPEQFAKQIDTAIARYTAVAQRANIKIN</sequence>
<dbReference type="Pfam" id="PF03401">
    <property type="entry name" value="TctC"/>
    <property type="match status" value="1"/>
</dbReference>
<organism evidence="3 4">
    <name type="scientific">Comamonas terrigena</name>
    <dbReference type="NCBI Taxonomy" id="32013"/>
    <lineage>
        <taxon>Bacteria</taxon>
        <taxon>Pseudomonadati</taxon>
        <taxon>Pseudomonadota</taxon>
        <taxon>Betaproteobacteria</taxon>
        <taxon>Burkholderiales</taxon>
        <taxon>Comamonadaceae</taxon>
        <taxon>Comamonas</taxon>
    </lineage>
</organism>
<gene>
    <name evidence="3" type="ORF">CRM82_06630</name>
</gene>
<protein>
    <submittedName>
        <fullName evidence="3">Tripartite tricarboxylate transporter substrate binding protein BugE</fullName>
    </submittedName>
</protein>
<evidence type="ECO:0000313" key="3">
    <source>
        <dbReference type="EMBL" id="PEH88319.1"/>
    </source>
</evidence>
<comment type="similarity">
    <text evidence="1">Belongs to the UPF0065 (bug) family.</text>
</comment>
<evidence type="ECO:0000313" key="4">
    <source>
        <dbReference type="Proteomes" id="UP000220246"/>
    </source>
</evidence>
<dbReference type="STRING" id="1219032.GCA_001515545_03448"/>
<name>A0A2A7USI6_COMTR</name>
<dbReference type="InterPro" id="IPR005064">
    <property type="entry name" value="BUG"/>
</dbReference>
<evidence type="ECO:0000256" key="2">
    <source>
        <dbReference type="SAM" id="SignalP"/>
    </source>
</evidence>
<dbReference type="InterPro" id="IPR006311">
    <property type="entry name" value="TAT_signal"/>
</dbReference>
<dbReference type="Gene3D" id="3.40.190.10">
    <property type="entry name" value="Periplasmic binding protein-like II"/>
    <property type="match status" value="1"/>
</dbReference>
<dbReference type="Proteomes" id="UP000220246">
    <property type="component" value="Unassembled WGS sequence"/>
</dbReference>
<dbReference type="GeneID" id="80800267"/>
<dbReference type="PROSITE" id="PS51318">
    <property type="entry name" value="TAT"/>
    <property type="match status" value="1"/>
</dbReference>
<dbReference type="OrthoDB" id="8678477at2"/>
<keyword evidence="2" id="KW-0732">Signal</keyword>
<dbReference type="InterPro" id="IPR042100">
    <property type="entry name" value="Bug_dom1"/>
</dbReference>
<dbReference type="SUPFAM" id="SSF53850">
    <property type="entry name" value="Periplasmic binding protein-like II"/>
    <property type="match status" value="1"/>
</dbReference>
<comment type="caution">
    <text evidence="3">The sequence shown here is derived from an EMBL/GenBank/DDBJ whole genome shotgun (WGS) entry which is preliminary data.</text>
</comment>
<evidence type="ECO:0000256" key="1">
    <source>
        <dbReference type="ARBA" id="ARBA00006987"/>
    </source>
</evidence>
<feature type="chain" id="PRO_5013060718" evidence="2">
    <location>
        <begin position="27"/>
        <end position="328"/>
    </location>
</feature>
<reference evidence="4" key="1">
    <citation type="submission" date="2017-09" db="EMBL/GenBank/DDBJ databases">
        <title>FDA dAtabase for Regulatory Grade micrObial Sequences (FDA-ARGOS): Supporting development and validation of Infectious Disease Dx tests.</title>
        <authorList>
            <person name="Minogue T."/>
            <person name="Wolcott M."/>
            <person name="Wasieloski L."/>
            <person name="Aguilar W."/>
            <person name="Moore D."/>
            <person name="Tallon L."/>
            <person name="Sadzewicz L."/>
            <person name="Ott S."/>
            <person name="Zhao X."/>
            <person name="Nagaraj S."/>
            <person name="Vavikolanu K."/>
            <person name="Aluvathingal J."/>
            <person name="Nadendla S."/>
            <person name="Sichtig H."/>
        </authorList>
    </citation>
    <scope>NUCLEOTIDE SEQUENCE [LARGE SCALE GENOMIC DNA]</scope>
    <source>
        <strain evidence="4">FDAARGOS_394</strain>
    </source>
</reference>
<dbReference type="PIRSF" id="PIRSF017082">
    <property type="entry name" value="YflP"/>
    <property type="match status" value="1"/>
</dbReference>
<proteinExistence type="inferred from homology"/>
<dbReference type="CDD" id="cd13577">
    <property type="entry name" value="PBP2_BugE_Glu"/>
    <property type="match status" value="1"/>
</dbReference>
<dbReference type="RefSeq" id="WP_066540553.1">
    <property type="nucleotide sequence ID" value="NZ_DALZQJ010000005.1"/>
</dbReference>